<keyword evidence="5" id="KW-0574">Periplasm</keyword>
<evidence type="ECO:0000259" key="15">
    <source>
        <dbReference type="Pfam" id="PF00710"/>
    </source>
</evidence>
<feature type="binding site" evidence="10">
    <location>
        <position position="84"/>
    </location>
    <ligand>
        <name>substrate</name>
    </ligand>
</feature>
<evidence type="ECO:0000256" key="10">
    <source>
        <dbReference type="PIRSR" id="PIRSR001220-2"/>
    </source>
</evidence>
<dbReference type="FunFam" id="3.40.50.40:FF:000002">
    <property type="entry name" value="L-asparaginase 2"/>
    <property type="match status" value="1"/>
</dbReference>
<dbReference type="Gene3D" id="3.40.50.40">
    <property type="match status" value="1"/>
</dbReference>
<dbReference type="PIRSF" id="PIRSF001220">
    <property type="entry name" value="L-ASNase_gatD"/>
    <property type="match status" value="1"/>
</dbReference>
<accession>A0A0J1H8J0</accession>
<organism evidence="17 18">
    <name type="scientific">Photobacterium ganghwense</name>
    <dbReference type="NCBI Taxonomy" id="320778"/>
    <lineage>
        <taxon>Bacteria</taxon>
        <taxon>Pseudomonadati</taxon>
        <taxon>Pseudomonadota</taxon>
        <taxon>Gammaproteobacteria</taxon>
        <taxon>Vibrionales</taxon>
        <taxon>Vibrionaceae</taxon>
        <taxon>Photobacterium</taxon>
    </lineage>
</organism>
<dbReference type="PRINTS" id="PR00139">
    <property type="entry name" value="ASNGLNASE"/>
</dbReference>
<evidence type="ECO:0000256" key="6">
    <source>
        <dbReference type="ARBA" id="ARBA00022801"/>
    </source>
</evidence>
<dbReference type="InterPro" id="IPR020827">
    <property type="entry name" value="Asparaginase/glutaminase_AS1"/>
</dbReference>
<dbReference type="InterPro" id="IPR006034">
    <property type="entry name" value="Asparaginase/glutaminase-like"/>
</dbReference>
<dbReference type="SMR" id="A0A0J1H8J0"/>
<evidence type="ECO:0000256" key="4">
    <source>
        <dbReference type="ARBA" id="ARBA00022729"/>
    </source>
</evidence>
<dbReference type="FunFam" id="3.40.50.1170:FF:000001">
    <property type="entry name" value="L-asparaginase 2"/>
    <property type="match status" value="1"/>
</dbReference>
<dbReference type="SMART" id="SM00870">
    <property type="entry name" value="Asparaginase"/>
    <property type="match status" value="1"/>
</dbReference>
<evidence type="ECO:0000256" key="1">
    <source>
        <dbReference type="ARBA" id="ARBA00004418"/>
    </source>
</evidence>
<gene>
    <name evidence="17" type="primary">ansB</name>
    <name evidence="17" type="ORF">ABT57_14565</name>
</gene>
<dbReference type="PIRSF" id="PIRSF500176">
    <property type="entry name" value="L_ASNase"/>
    <property type="match status" value="1"/>
</dbReference>
<feature type="active site" evidence="12">
    <location>
        <position position="117"/>
    </location>
</feature>
<dbReference type="NCBIfam" id="TIGR00520">
    <property type="entry name" value="asnASE_II"/>
    <property type="match status" value="1"/>
</dbReference>
<evidence type="ECO:0000313" key="18">
    <source>
        <dbReference type="Proteomes" id="UP000035909"/>
    </source>
</evidence>
<dbReference type="SUPFAM" id="SSF53774">
    <property type="entry name" value="Glutaminase/Asparaginase"/>
    <property type="match status" value="1"/>
</dbReference>
<dbReference type="EC" id="3.5.1.1" evidence="3"/>
<name>A0A0J1H8J0_9GAMM</name>
<keyword evidence="6 17" id="KW-0378">Hydrolase</keyword>
<dbReference type="PROSITE" id="PS00144">
    <property type="entry name" value="ASN_GLN_ASE_1"/>
    <property type="match status" value="1"/>
</dbReference>
<feature type="binding site" evidence="10">
    <location>
        <begin position="117"/>
        <end position="118"/>
    </location>
    <ligand>
        <name>substrate</name>
    </ligand>
</feature>
<feature type="active site" description="O-isoaspartyl threonine intermediate" evidence="9">
    <location>
        <position position="38"/>
    </location>
</feature>
<evidence type="ECO:0000256" key="2">
    <source>
        <dbReference type="ARBA" id="ARBA00010518"/>
    </source>
</evidence>
<evidence type="ECO:0000256" key="12">
    <source>
        <dbReference type="PROSITE-ProRule" id="PRU10100"/>
    </source>
</evidence>
<feature type="chain" id="PRO_5005252257" description="asparaginase" evidence="14">
    <location>
        <begin position="24"/>
        <end position="354"/>
    </location>
</feature>
<dbReference type="CDD" id="cd08964">
    <property type="entry name" value="L-asparaginase_II"/>
    <property type="match status" value="1"/>
</dbReference>
<dbReference type="GO" id="GO:0006528">
    <property type="term" value="P:asparagine metabolic process"/>
    <property type="evidence" value="ECO:0007669"/>
    <property type="project" value="InterPro"/>
</dbReference>
<feature type="active site" evidence="11">
    <location>
        <position position="38"/>
    </location>
</feature>
<dbReference type="InterPro" id="IPR027475">
    <property type="entry name" value="Asparaginase/glutaminase_AS2"/>
</dbReference>
<dbReference type="InterPro" id="IPR037152">
    <property type="entry name" value="L-asparaginase_N_sf"/>
</dbReference>
<comment type="caution">
    <text evidence="17">The sequence shown here is derived from an EMBL/GenBank/DDBJ whole genome shotgun (WGS) entry which is preliminary data.</text>
</comment>
<feature type="domain" description="L-asparaginase N-terminal" evidence="15">
    <location>
        <begin position="29"/>
        <end position="222"/>
    </location>
</feature>
<feature type="signal peptide" evidence="14">
    <location>
        <begin position="1"/>
        <end position="23"/>
    </location>
</feature>
<sequence>MKKNKVSLGIMVAGLCFSSLSFAANDLPNIKILATGGTIAGAGQSATESSYTSGQVGVESLIQAVPEMTKIADVSGEQVVNIGSQDMNDEVWLKLAKHVNELLARDDVDGVVITHGTDTMEETAYFLDLTIKSNKPVVLVGAMRPSTAMSADGPVNLYNAVVTAADKDSAGRGVLVAMNDTVFDARDVTKTNTTAVDTFRSPNMGALGYIHNSDVSYQRSPERKHTSETVFDVTKLDKLPKVGIVYNYANASALPVKAMVEANFDGIVSAGVGNGNMYHTVFDELAKASKDGVMVVRSARSGAGSTTLDAEVDDKKYGFVASGTLNPQKARILLMLSLTQTQDYREVQKMFQYY</sequence>
<dbReference type="PANTHER" id="PTHR11707:SF28">
    <property type="entry name" value="60 KDA LYSOPHOSPHOLIPASE"/>
    <property type="match status" value="1"/>
</dbReference>
<evidence type="ECO:0000256" key="11">
    <source>
        <dbReference type="PROSITE-ProRule" id="PRU10099"/>
    </source>
</evidence>
<dbReference type="InterPro" id="IPR036152">
    <property type="entry name" value="Asp/glu_Ase-like_sf"/>
</dbReference>
<dbReference type="GO" id="GO:0042597">
    <property type="term" value="C:periplasmic space"/>
    <property type="evidence" value="ECO:0007669"/>
    <property type="project" value="UniProtKB-SubCell"/>
</dbReference>
<dbReference type="PROSITE" id="PS51732">
    <property type="entry name" value="ASN_GLN_ASE_3"/>
    <property type="match status" value="1"/>
</dbReference>
<dbReference type="PROSITE" id="PS00917">
    <property type="entry name" value="ASN_GLN_ASE_2"/>
    <property type="match status" value="1"/>
</dbReference>
<dbReference type="Pfam" id="PF17763">
    <property type="entry name" value="Asparaginase_C"/>
    <property type="match status" value="1"/>
</dbReference>
<evidence type="ECO:0000256" key="14">
    <source>
        <dbReference type="SAM" id="SignalP"/>
    </source>
</evidence>
<keyword evidence="18" id="KW-1185">Reference proteome</keyword>
<comment type="similarity">
    <text evidence="2 13">Belongs to the asparaginase 1 family.</text>
</comment>
<protein>
    <recommendedName>
        <fullName evidence="3">asparaginase</fullName>
        <ecNumber evidence="3">3.5.1.1</ecNumber>
    </recommendedName>
</protein>
<dbReference type="GO" id="GO:0004067">
    <property type="term" value="F:asparaginase activity"/>
    <property type="evidence" value="ECO:0007669"/>
    <property type="project" value="UniProtKB-UniRule"/>
</dbReference>
<dbReference type="InterPro" id="IPR027473">
    <property type="entry name" value="L-asparaginase_C"/>
</dbReference>
<dbReference type="EMBL" id="LDOU01000015">
    <property type="protein sequence ID" value="KLV08050.1"/>
    <property type="molecule type" value="Genomic_DNA"/>
</dbReference>
<dbReference type="InterPro" id="IPR040919">
    <property type="entry name" value="Asparaginase_C"/>
</dbReference>
<dbReference type="AlphaFoldDB" id="A0A0J1H8J0"/>
<evidence type="ECO:0000256" key="3">
    <source>
        <dbReference type="ARBA" id="ARBA00012920"/>
    </source>
</evidence>
<dbReference type="InterPro" id="IPR004550">
    <property type="entry name" value="AsnASE_II"/>
</dbReference>
<evidence type="ECO:0000256" key="8">
    <source>
        <dbReference type="ARBA" id="ARBA00049366"/>
    </source>
</evidence>
<dbReference type="RefSeq" id="WP_047885942.1">
    <property type="nucleotide sequence ID" value="NZ_LDOU01000015.1"/>
</dbReference>
<evidence type="ECO:0000259" key="16">
    <source>
        <dbReference type="Pfam" id="PF17763"/>
    </source>
</evidence>
<dbReference type="Gene3D" id="3.40.50.1170">
    <property type="entry name" value="L-asparaginase, N-terminal domain"/>
    <property type="match status" value="1"/>
</dbReference>
<comment type="subcellular location">
    <subcellularLocation>
        <location evidence="1">Periplasm</location>
    </subcellularLocation>
</comment>
<dbReference type="PANTHER" id="PTHR11707">
    <property type="entry name" value="L-ASPARAGINASE"/>
    <property type="match status" value="1"/>
</dbReference>
<keyword evidence="4 14" id="KW-0732">Signal</keyword>
<comment type="catalytic activity">
    <reaction evidence="8">
        <text>L-asparagine + H2O = L-aspartate + NH4(+)</text>
        <dbReference type="Rhea" id="RHEA:21016"/>
        <dbReference type="ChEBI" id="CHEBI:15377"/>
        <dbReference type="ChEBI" id="CHEBI:28938"/>
        <dbReference type="ChEBI" id="CHEBI:29991"/>
        <dbReference type="ChEBI" id="CHEBI:58048"/>
        <dbReference type="EC" id="3.5.1.1"/>
    </reaction>
</comment>
<feature type="domain" description="Asparaginase/glutaminase C-terminal" evidence="16">
    <location>
        <begin position="241"/>
        <end position="351"/>
    </location>
</feature>
<keyword evidence="7" id="KW-1015">Disulfide bond</keyword>
<dbReference type="InterPro" id="IPR027474">
    <property type="entry name" value="L-asparaginase_N"/>
</dbReference>
<dbReference type="PATRIC" id="fig|320778.3.peg.3166"/>
<evidence type="ECO:0000256" key="9">
    <source>
        <dbReference type="PIRSR" id="PIRSR001220-1"/>
    </source>
</evidence>
<dbReference type="Pfam" id="PF00710">
    <property type="entry name" value="Asparaginase"/>
    <property type="match status" value="1"/>
</dbReference>
<dbReference type="STRING" id="320778.ABT57_14565"/>
<evidence type="ECO:0000256" key="5">
    <source>
        <dbReference type="ARBA" id="ARBA00022764"/>
    </source>
</evidence>
<reference evidence="17 18" key="1">
    <citation type="submission" date="2015-05" db="EMBL/GenBank/DDBJ databases">
        <title>Photobacterium galathea sp. nov.</title>
        <authorList>
            <person name="Machado H."/>
            <person name="Gram L."/>
        </authorList>
    </citation>
    <scope>NUCLEOTIDE SEQUENCE [LARGE SCALE GENOMIC DNA]</scope>
    <source>
        <strain evidence="17 18">DSM 22954</strain>
    </source>
</reference>
<evidence type="ECO:0000256" key="7">
    <source>
        <dbReference type="ARBA" id="ARBA00023157"/>
    </source>
</evidence>
<dbReference type="OrthoDB" id="9788068at2"/>
<dbReference type="Proteomes" id="UP000035909">
    <property type="component" value="Unassembled WGS sequence"/>
</dbReference>
<proteinExistence type="inferred from homology"/>
<evidence type="ECO:0000256" key="13">
    <source>
        <dbReference type="RuleBase" id="RU004456"/>
    </source>
</evidence>
<evidence type="ECO:0000313" key="17">
    <source>
        <dbReference type="EMBL" id="KLV08050.1"/>
    </source>
</evidence>
<dbReference type="NCBIfam" id="NF008304">
    <property type="entry name" value="PRK11096.1"/>
    <property type="match status" value="1"/>
</dbReference>